<sequence>MSDKLTIRVAKLLAQADNAGTEEEAATFMAKAQEVATLHSIDLAKARHATRDKQRTTPVQRVIELGVRGTRGLNTLVDLISGIATANDVKINIRNDSTAVIAFGFAEDIDVTEAMYASLVVQMATAADQWKKQGDWKGEQVYVPGRWGTGSRWGEWIDGRYKPVTWLTARLDFQLGYAHRVGDRLADAKQAAVDAAEADDVGDTDSGPGAGTSLVLVEKEKSVEDFYRRTSRARGSYRGHRGAVSYASTEAGDAAGQRARLSQATGIGGARRAVSA</sequence>
<evidence type="ECO:0000313" key="3">
    <source>
        <dbReference type="EMBL" id="OSC30615.1"/>
    </source>
</evidence>
<keyword evidence="4" id="KW-1185">Reference proteome</keyword>
<protein>
    <recommendedName>
        <fullName evidence="5">DUF2786 domain-containing protein</fullName>
    </recommendedName>
</protein>
<dbReference type="InterPro" id="IPR024498">
    <property type="entry name" value="DUF2786"/>
</dbReference>
<name>A0A7I7SCC8_9MYCO</name>
<organism evidence="3 4">
    <name type="scientific">Mycolicibacillus koreensis</name>
    <dbReference type="NCBI Taxonomy" id="1069220"/>
    <lineage>
        <taxon>Bacteria</taxon>
        <taxon>Bacillati</taxon>
        <taxon>Actinomycetota</taxon>
        <taxon>Actinomycetes</taxon>
        <taxon>Mycobacteriales</taxon>
        <taxon>Mycobacteriaceae</taxon>
        <taxon>Mycolicibacillus</taxon>
    </lineage>
</organism>
<proteinExistence type="predicted"/>
<evidence type="ECO:0000313" key="4">
    <source>
        <dbReference type="Proteomes" id="UP000193577"/>
    </source>
</evidence>
<dbReference type="Proteomes" id="UP000193577">
    <property type="component" value="Unassembled WGS sequence"/>
</dbReference>
<feature type="domain" description="DUF7168" evidence="2">
    <location>
        <begin position="76"/>
        <end position="198"/>
    </location>
</feature>
<evidence type="ECO:0008006" key="5">
    <source>
        <dbReference type="Google" id="ProtNLM"/>
    </source>
</evidence>
<dbReference type="AlphaFoldDB" id="A0A7I7SCC8"/>
<evidence type="ECO:0000259" key="1">
    <source>
        <dbReference type="Pfam" id="PF10979"/>
    </source>
</evidence>
<accession>A0A7I7SCC8</accession>
<dbReference type="Pfam" id="PF10979">
    <property type="entry name" value="DUF2786"/>
    <property type="match status" value="1"/>
</dbReference>
<comment type="caution">
    <text evidence="3">The sequence shown here is derived from an EMBL/GenBank/DDBJ whole genome shotgun (WGS) entry which is preliminary data.</text>
</comment>
<dbReference type="EMBL" id="NCXO01000048">
    <property type="protein sequence ID" value="OSC30615.1"/>
    <property type="molecule type" value="Genomic_DNA"/>
</dbReference>
<gene>
    <name evidence="3" type="ORF">B8W67_16905</name>
</gene>
<evidence type="ECO:0000259" key="2">
    <source>
        <dbReference type="Pfam" id="PF23771"/>
    </source>
</evidence>
<reference evidence="3 4" key="1">
    <citation type="submission" date="2017-04" db="EMBL/GenBank/DDBJ databases">
        <title>The new phylogeny of genus Mycobacterium.</title>
        <authorList>
            <person name="Tortoli E."/>
            <person name="Trovato A."/>
            <person name="Cirillo D.M."/>
        </authorList>
    </citation>
    <scope>NUCLEOTIDE SEQUENCE [LARGE SCALE GENOMIC DNA]</scope>
    <source>
        <strain evidence="3 4">KCTC 19819</strain>
    </source>
</reference>
<dbReference type="InterPro" id="IPR055592">
    <property type="entry name" value="DUF7168"/>
</dbReference>
<dbReference type="OrthoDB" id="4760874at2"/>
<feature type="domain" description="DUF2786" evidence="1">
    <location>
        <begin position="7"/>
        <end position="42"/>
    </location>
</feature>
<dbReference type="Pfam" id="PF23771">
    <property type="entry name" value="DUF7168"/>
    <property type="match status" value="1"/>
</dbReference>
<dbReference type="RefSeq" id="WP_085305201.1">
    <property type="nucleotide sequence ID" value="NZ_AP022594.1"/>
</dbReference>